<dbReference type="PROSITE" id="PS00108">
    <property type="entry name" value="PROTEIN_KINASE_ST"/>
    <property type="match status" value="1"/>
</dbReference>
<keyword evidence="4" id="KW-1185">Reference proteome</keyword>
<dbReference type="Proteomes" id="UP000016935">
    <property type="component" value="Unassembled WGS sequence"/>
</dbReference>
<dbReference type="STRING" id="671987.R0JYJ1"/>
<dbReference type="GO" id="GO:0004674">
    <property type="term" value="F:protein serine/threonine kinase activity"/>
    <property type="evidence" value="ECO:0007669"/>
    <property type="project" value="TreeGrafter"/>
</dbReference>
<evidence type="ECO:0000313" key="3">
    <source>
        <dbReference type="EMBL" id="EOA85973.1"/>
    </source>
</evidence>
<proteinExistence type="predicted"/>
<dbReference type="InterPro" id="IPR008271">
    <property type="entry name" value="Ser/Thr_kinase_AS"/>
</dbReference>
<dbReference type="eggNOG" id="KOG0615">
    <property type="taxonomic scope" value="Eukaryota"/>
</dbReference>
<dbReference type="GeneID" id="19405152"/>
<reference evidence="3 4" key="1">
    <citation type="journal article" date="2012" name="PLoS Pathog.">
        <title>Diverse lifestyles and strategies of plant pathogenesis encoded in the genomes of eighteen Dothideomycetes fungi.</title>
        <authorList>
            <person name="Ohm R.A."/>
            <person name="Feau N."/>
            <person name="Henrissat B."/>
            <person name="Schoch C.L."/>
            <person name="Horwitz B.A."/>
            <person name="Barry K.W."/>
            <person name="Condon B.J."/>
            <person name="Copeland A.C."/>
            <person name="Dhillon B."/>
            <person name="Glaser F."/>
            <person name="Hesse C.N."/>
            <person name="Kosti I."/>
            <person name="LaButti K."/>
            <person name="Lindquist E.A."/>
            <person name="Lucas S."/>
            <person name="Salamov A.A."/>
            <person name="Bradshaw R.E."/>
            <person name="Ciuffetti L."/>
            <person name="Hamelin R.C."/>
            <person name="Kema G.H.J."/>
            <person name="Lawrence C."/>
            <person name="Scott J.A."/>
            <person name="Spatafora J.W."/>
            <person name="Turgeon B.G."/>
            <person name="de Wit P.J.G.M."/>
            <person name="Zhong S."/>
            <person name="Goodwin S.B."/>
            <person name="Grigoriev I.V."/>
        </authorList>
    </citation>
    <scope>NUCLEOTIDE SEQUENCE [LARGE SCALE GENOMIC DNA]</scope>
    <source>
        <strain evidence="4">28A</strain>
    </source>
</reference>
<dbReference type="AlphaFoldDB" id="R0JYJ1"/>
<evidence type="ECO:0000313" key="4">
    <source>
        <dbReference type="Proteomes" id="UP000016935"/>
    </source>
</evidence>
<dbReference type="RefSeq" id="XP_008026425.1">
    <property type="nucleotide sequence ID" value="XM_008028234.1"/>
</dbReference>
<dbReference type="OrthoDB" id="5979581at2759"/>
<reference evidence="3 4" key="2">
    <citation type="journal article" date="2013" name="PLoS Genet.">
        <title>Comparative genome structure, secondary metabolite, and effector coding capacity across Cochliobolus pathogens.</title>
        <authorList>
            <person name="Condon B.J."/>
            <person name="Leng Y."/>
            <person name="Wu D."/>
            <person name="Bushley K.E."/>
            <person name="Ohm R.A."/>
            <person name="Otillar R."/>
            <person name="Martin J."/>
            <person name="Schackwitz W."/>
            <person name="Grimwood J."/>
            <person name="MohdZainudin N."/>
            <person name="Xue C."/>
            <person name="Wang R."/>
            <person name="Manning V.A."/>
            <person name="Dhillon B."/>
            <person name="Tu Z.J."/>
            <person name="Steffenson B.J."/>
            <person name="Salamov A."/>
            <person name="Sun H."/>
            <person name="Lowry S."/>
            <person name="LaButti K."/>
            <person name="Han J."/>
            <person name="Copeland A."/>
            <person name="Lindquist E."/>
            <person name="Barry K."/>
            <person name="Schmutz J."/>
            <person name="Baker S.E."/>
            <person name="Ciuffetti L.M."/>
            <person name="Grigoriev I.V."/>
            <person name="Zhong S."/>
            <person name="Turgeon B.G."/>
        </authorList>
    </citation>
    <scope>NUCLEOTIDE SEQUENCE [LARGE SCALE GENOMIC DNA]</scope>
    <source>
        <strain evidence="4">28A</strain>
    </source>
</reference>
<dbReference type="Gene3D" id="1.10.510.10">
    <property type="entry name" value="Transferase(Phosphotransferase) domain 1"/>
    <property type="match status" value="1"/>
</dbReference>
<dbReference type="SMART" id="SM00220">
    <property type="entry name" value="S_TKc"/>
    <property type="match status" value="1"/>
</dbReference>
<name>R0JYJ1_EXST2</name>
<dbReference type="SUPFAM" id="SSF56112">
    <property type="entry name" value="Protein kinase-like (PK-like)"/>
    <property type="match status" value="1"/>
</dbReference>
<accession>R0JYJ1</accession>
<feature type="region of interest" description="Disordered" evidence="1">
    <location>
        <begin position="419"/>
        <end position="447"/>
    </location>
</feature>
<feature type="compositionally biased region" description="Basic and acidic residues" evidence="1">
    <location>
        <begin position="419"/>
        <end position="429"/>
    </location>
</feature>
<dbReference type="CDD" id="cd00180">
    <property type="entry name" value="PKc"/>
    <property type="match status" value="1"/>
</dbReference>
<dbReference type="EMBL" id="KB908626">
    <property type="protein sequence ID" value="EOA85973.1"/>
    <property type="molecule type" value="Genomic_DNA"/>
</dbReference>
<dbReference type="GO" id="GO:0044773">
    <property type="term" value="P:mitotic DNA damage checkpoint signaling"/>
    <property type="evidence" value="ECO:0007669"/>
    <property type="project" value="TreeGrafter"/>
</dbReference>
<feature type="compositionally biased region" description="Basic and acidic residues" evidence="1">
    <location>
        <begin position="438"/>
        <end position="447"/>
    </location>
</feature>
<dbReference type="GO" id="GO:0005634">
    <property type="term" value="C:nucleus"/>
    <property type="evidence" value="ECO:0007669"/>
    <property type="project" value="TreeGrafter"/>
</dbReference>
<feature type="domain" description="Protein kinase" evidence="2">
    <location>
        <begin position="150"/>
        <end position="429"/>
    </location>
</feature>
<organism evidence="3 4">
    <name type="scientific">Exserohilum turcicum (strain 28A)</name>
    <name type="common">Northern leaf blight fungus</name>
    <name type="synonym">Setosphaeria turcica</name>
    <dbReference type="NCBI Taxonomy" id="671987"/>
    <lineage>
        <taxon>Eukaryota</taxon>
        <taxon>Fungi</taxon>
        <taxon>Dikarya</taxon>
        <taxon>Ascomycota</taxon>
        <taxon>Pezizomycotina</taxon>
        <taxon>Dothideomycetes</taxon>
        <taxon>Pleosporomycetidae</taxon>
        <taxon>Pleosporales</taxon>
        <taxon>Pleosporineae</taxon>
        <taxon>Pleosporaceae</taxon>
        <taxon>Exserohilum</taxon>
    </lineage>
</organism>
<dbReference type="InterPro" id="IPR011009">
    <property type="entry name" value="Kinase-like_dom_sf"/>
</dbReference>
<gene>
    <name evidence="3" type="ORF">SETTUDRAFT_47758</name>
</gene>
<dbReference type="InterPro" id="IPR000719">
    <property type="entry name" value="Prot_kinase_dom"/>
</dbReference>
<dbReference type="GO" id="GO:0005737">
    <property type="term" value="C:cytoplasm"/>
    <property type="evidence" value="ECO:0007669"/>
    <property type="project" value="TreeGrafter"/>
</dbReference>
<dbReference type="PROSITE" id="PS50011">
    <property type="entry name" value="PROTEIN_KINASE_DOM"/>
    <property type="match status" value="1"/>
</dbReference>
<evidence type="ECO:0000256" key="1">
    <source>
        <dbReference type="SAM" id="MobiDB-lite"/>
    </source>
</evidence>
<dbReference type="PANTHER" id="PTHR44167">
    <property type="entry name" value="OVARIAN-SPECIFIC SERINE/THREONINE-PROTEIN KINASE LOK-RELATED"/>
    <property type="match status" value="1"/>
</dbReference>
<protein>
    <recommendedName>
        <fullName evidence="2">Protein kinase domain-containing protein</fullName>
    </recommendedName>
</protein>
<dbReference type="GO" id="GO:0005524">
    <property type="term" value="F:ATP binding"/>
    <property type="evidence" value="ECO:0007669"/>
    <property type="project" value="InterPro"/>
</dbReference>
<dbReference type="Pfam" id="PF00069">
    <property type="entry name" value="Pkinase"/>
    <property type="match status" value="1"/>
</dbReference>
<sequence length="447" mass="50317">MTIPPANESLGWVLGSSRTNKPENFVDFLLAPFANEHALHSRHCRLRRLLQTGVLLAISDSRKVSIDGKIVQRDTKRKEQDVQDYQAALQHDTIIGLGDLTYRLVYTDLNPKQQQRELQEALKRASTGLDKSVMLLSPTPSRNTIDYHGYSIFDANLHGTTSTVSLGYDKSNGKPVAVKMVKCTAAQFNDLRKEIEILGRLNHTNVCKLEKVVNWDSSADPRTWRHDEGPTVGLIMSPPATTGALGLLTSWKSLPDSATFLRDSMRQVASGLAHVHSLNMLHRDIKPNNIVYHSTSPVHAIIVDFGCSEPDPTSMRHHRGTITYLAPEVMRVKNGQSTQPFSFPSDVWSLGVTLVDFLLSKQFQQQLGNAAIYKKFKNTMATNTVELHYPDFWNLVLELLEWDSEVRLTAMEVAQRLTDQEEARPEKVLRRASTNEEPSAKREKLEI</sequence>
<evidence type="ECO:0000259" key="2">
    <source>
        <dbReference type="PROSITE" id="PS50011"/>
    </source>
</evidence>
<dbReference type="PANTHER" id="PTHR44167:SF24">
    <property type="entry name" value="SERINE_THREONINE-PROTEIN KINASE CHK2"/>
    <property type="match status" value="1"/>
</dbReference>
<dbReference type="HOGENOM" id="CLU_624035_0_0_1"/>
<dbReference type="Gene3D" id="3.30.200.20">
    <property type="entry name" value="Phosphorylase Kinase, domain 1"/>
    <property type="match status" value="1"/>
</dbReference>